<name>A0A6J4UIV4_9BACT</name>
<dbReference type="CDD" id="cd01097">
    <property type="entry name" value="Tetrahydromethanopterin_reductase"/>
    <property type="match status" value="1"/>
</dbReference>
<dbReference type="PANTHER" id="PTHR43244">
    <property type="match status" value="1"/>
</dbReference>
<dbReference type="InterPro" id="IPR011251">
    <property type="entry name" value="Luciferase-like_dom"/>
</dbReference>
<sequence length="168" mass="17725">MVDVFGFDFSRPLAQLREYVEIVRPLLQTGAVDVQGAFYTARNAKIADPPGTPVLISALRAPAFELAGELTDGAISWLCPPGHLLRQAIPALAAGANRAGRPRPPLIAHVPVALSADRSAVYAAAKEQLAGYAAAPFYARMFADAGRPLDAEGRITDGLLDVLLVHGT</sequence>
<dbReference type="EMBL" id="CADCWF010000097">
    <property type="protein sequence ID" value="CAA9548994.1"/>
    <property type="molecule type" value="Genomic_DNA"/>
</dbReference>
<evidence type="ECO:0000259" key="2">
    <source>
        <dbReference type="Pfam" id="PF00296"/>
    </source>
</evidence>
<feature type="domain" description="Luciferase-like" evidence="2">
    <location>
        <begin position="3"/>
        <end position="168"/>
    </location>
</feature>
<dbReference type="Pfam" id="PF00296">
    <property type="entry name" value="Bac_luciferase"/>
    <property type="match status" value="1"/>
</dbReference>
<accession>A0A6J4UIV4</accession>
<reference evidence="3" key="1">
    <citation type="submission" date="2020-02" db="EMBL/GenBank/DDBJ databases">
        <authorList>
            <person name="Meier V. D."/>
        </authorList>
    </citation>
    <scope>NUCLEOTIDE SEQUENCE</scope>
    <source>
        <strain evidence="3">AVDCRST_MAG59</strain>
    </source>
</reference>
<feature type="non-terminal residue" evidence="3">
    <location>
        <position position="168"/>
    </location>
</feature>
<dbReference type="InterPro" id="IPR050564">
    <property type="entry name" value="F420-G6PD/mer"/>
</dbReference>
<gene>
    <name evidence="3" type="ORF">AVDCRST_MAG59-1578</name>
</gene>
<dbReference type="SUPFAM" id="SSF51679">
    <property type="entry name" value="Bacterial luciferase-like"/>
    <property type="match status" value="1"/>
</dbReference>
<proteinExistence type="predicted"/>
<evidence type="ECO:0000256" key="1">
    <source>
        <dbReference type="ARBA" id="ARBA00023002"/>
    </source>
</evidence>
<protein>
    <recommendedName>
        <fullName evidence="2">Luciferase-like domain-containing protein</fullName>
    </recommendedName>
</protein>
<dbReference type="InterPro" id="IPR036661">
    <property type="entry name" value="Luciferase-like_sf"/>
</dbReference>
<keyword evidence="1" id="KW-0560">Oxidoreductase</keyword>
<dbReference type="GO" id="GO:0016705">
    <property type="term" value="F:oxidoreductase activity, acting on paired donors, with incorporation or reduction of molecular oxygen"/>
    <property type="evidence" value="ECO:0007669"/>
    <property type="project" value="InterPro"/>
</dbReference>
<organism evidence="3">
    <name type="scientific">uncultured Thermomicrobiales bacterium</name>
    <dbReference type="NCBI Taxonomy" id="1645740"/>
    <lineage>
        <taxon>Bacteria</taxon>
        <taxon>Pseudomonadati</taxon>
        <taxon>Thermomicrobiota</taxon>
        <taxon>Thermomicrobia</taxon>
        <taxon>Thermomicrobiales</taxon>
        <taxon>environmental samples</taxon>
    </lineage>
</organism>
<evidence type="ECO:0000313" key="3">
    <source>
        <dbReference type="EMBL" id="CAA9548994.1"/>
    </source>
</evidence>
<dbReference type="AlphaFoldDB" id="A0A6J4UIV4"/>
<dbReference type="Gene3D" id="3.20.20.30">
    <property type="entry name" value="Luciferase-like domain"/>
    <property type="match status" value="1"/>
</dbReference>
<dbReference type="PANTHER" id="PTHR43244:SF1">
    <property type="entry name" value="5,10-METHYLENETETRAHYDROMETHANOPTERIN REDUCTASE"/>
    <property type="match status" value="1"/>
</dbReference>